<dbReference type="Proteomes" id="UP000568022">
    <property type="component" value="Unassembled WGS sequence"/>
</dbReference>
<gene>
    <name evidence="1" type="ORF">FHS32_004789</name>
</gene>
<sequence>MRSGRIGLACDHAPWPVIAPWWDADRAGFSLAPGFRRPVGHVWPAGERHPGGEDEAMRTFATRLGLGPVRDVQTLDP</sequence>
<comment type="caution">
    <text evidence="1">The sequence shown here is derived from an EMBL/GenBank/DDBJ whole genome shotgun (WGS) entry which is preliminary data.</text>
</comment>
<dbReference type="EMBL" id="JACHJE010000011">
    <property type="protein sequence ID" value="MBB5128017.1"/>
    <property type="molecule type" value="Genomic_DNA"/>
</dbReference>
<keyword evidence="2" id="KW-1185">Reference proteome</keyword>
<evidence type="ECO:0000313" key="1">
    <source>
        <dbReference type="EMBL" id="MBB5128017.1"/>
    </source>
</evidence>
<proteinExistence type="predicted"/>
<evidence type="ECO:0000313" key="2">
    <source>
        <dbReference type="Proteomes" id="UP000568022"/>
    </source>
</evidence>
<protein>
    <submittedName>
        <fullName evidence="1">Uncharacterized protein</fullName>
    </submittedName>
</protein>
<accession>A0A7W8BR15</accession>
<organism evidence="1 2">
    <name type="scientific">Streptomyces griseoloalbus</name>
    <dbReference type="NCBI Taxonomy" id="67303"/>
    <lineage>
        <taxon>Bacteria</taxon>
        <taxon>Bacillati</taxon>
        <taxon>Actinomycetota</taxon>
        <taxon>Actinomycetes</taxon>
        <taxon>Kitasatosporales</taxon>
        <taxon>Streptomycetaceae</taxon>
        <taxon>Streptomyces</taxon>
    </lineage>
</organism>
<reference evidence="1 2" key="1">
    <citation type="submission" date="2020-08" db="EMBL/GenBank/DDBJ databases">
        <title>Genomic Encyclopedia of Type Strains, Phase III (KMG-III): the genomes of soil and plant-associated and newly described type strains.</title>
        <authorList>
            <person name="Whitman W."/>
        </authorList>
    </citation>
    <scope>NUCLEOTIDE SEQUENCE [LARGE SCALE GENOMIC DNA]</scope>
    <source>
        <strain evidence="1 2">CECT 3226</strain>
    </source>
</reference>
<dbReference type="AlphaFoldDB" id="A0A7W8BR15"/>
<name>A0A7W8BR15_9ACTN</name>